<reference evidence="1 2" key="1">
    <citation type="submission" date="2021-06" db="EMBL/GenBank/DDBJ databases">
        <authorList>
            <person name="Palmer J.M."/>
        </authorList>
    </citation>
    <scope>NUCLEOTIDE SEQUENCE [LARGE SCALE GENOMIC DNA]</scope>
    <source>
        <strain evidence="1 2">XC_2019</strain>
        <tissue evidence="1">Muscle</tissue>
    </source>
</reference>
<organism evidence="1 2">
    <name type="scientific">Xenoophorus captivus</name>
    <dbReference type="NCBI Taxonomy" id="1517983"/>
    <lineage>
        <taxon>Eukaryota</taxon>
        <taxon>Metazoa</taxon>
        <taxon>Chordata</taxon>
        <taxon>Craniata</taxon>
        <taxon>Vertebrata</taxon>
        <taxon>Euteleostomi</taxon>
        <taxon>Actinopterygii</taxon>
        <taxon>Neopterygii</taxon>
        <taxon>Teleostei</taxon>
        <taxon>Neoteleostei</taxon>
        <taxon>Acanthomorphata</taxon>
        <taxon>Ovalentaria</taxon>
        <taxon>Atherinomorphae</taxon>
        <taxon>Cyprinodontiformes</taxon>
        <taxon>Goodeidae</taxon>
        <taxon>Xenoophorus</taxon>
    </lineage>
</organism>
<dbReference type="Proteomes" id="UP001434883">
    <property type="component" value="Unassembled WGS sequence"/>
</dbReference>
<name>A0ABV0R113_9TELE</name>
<protein>
    <submittedName>
        <fullName evidence="1">Uncharacterized protein</fullName>
    </submittedName>
</protein>
<accession>A0ABV0R113</accession>
<gene>
    <name evidence="1" type="ORF">XENOCAPTIV_018600</name>
</gene>
<dbReference type="EMBL" id="JAHRIN010029118">
    <property type="protein sequence ID" value="MEQ2201813.1"/>
    <property type="molecule type" value="Genomic_DNA"/>
</dbReference>
<evidence type="ECO:0000313" key="1">
    <source>
        <dbReference type="EMBL" id="MEQ2201813.1"/>
    </source>
</evidence>
<keyword evidence="2" id="KW-1185">Reference proteome</keyword>
<comment type="caution">
    <text evidence="1">The sequence shown here is derived from an EMBL/GenBank/DDBJ whole genome shotgun (WGS) entry which is preliminary data.</text>
</comment>
<sequence>MQPSFSHCSVGGLSLLGESMVRFSSYRSSDSLNQARLILVFRSPDTQTAGHALLWIQGSFSKIQYFTLVRSRCLPAKVPPLCSVAAEEDECSSLHAFIPPPS</sequence>
<proteinExistence type="predicted"/>
<evidence type="ECO:0000313" key="2">
    <source>
        <dbReference type="Proteomes" id="UP001434883"/>
    </source>
</evidence>